<dbReference type="EMBL" id="AE014075">
    <property type="protein sequence ID" value="AAN81357.1"/>
    <property type="molecule type" value="Genomic_DNA"/>
</dbReference>
<accession>A0A0H2VAQ4</accession>
<dbReference type="Gene3D" id="3.40.50.10540">
    <property type="entry name" value="Crotonobetainyl-coa:carnitine coa-transferase, domain 1"/>
    <property type="match status" value="1"/>
</dbReference>
<dbReference type="Gene3D" id="3.30.1540.10">
    <property type="entry name" value="formyl-coa transferase, domain 3"/>
    <property type="match status" value="1"/>
</dbReference>
<gene>
    <name evidence="2" type="primary">yfdE</name>
    <name evidence="2" type="ordered locus">c2907</name>
</gene>
<evidence type="ECO:0000256" key="1">
    <source>
        <dbReference type="ARBA" id="ARBA00022679"/>
    </source>
</evidence>
<name>A0A0H2VAQ4_ECOL6</name>
<reference evidence="2 3" key="1">
    <citation type="journal article" date="2002" name="Proc. Natl. Acad. Sci. U.S.A.">
        <title>Extensive mosaic structure revealed by the complete genome sequence of uropathogenic Escherichia coli.</title>
        <authorList>
            <person name="Welch R.A."/>
            <person name="Burland V."/>
            <person name="Plunkett G.III."/>
            <person name="Redford P."/>
            <person name="Roesch P."/>
            <person name="Rasko D."/>
            <person name="Buckles E.L."/>
            <person name="Liou S.R."/>
            <person name="Boutin A."/>
            <person name="Hackett J."/>
            <person name="Stroud D."/>
            <person name="Mayhew G.F."/>
            <person name="Rose D.J."/>
            <person name="Zhou S."/>
            <person name="Schwartz D.C."/>
            <person name="Perna N.T."/>
            <person name="Mobley H.L."/>
            <person name="Donnenberg M.S."/>
            <person name="Blattner F.R."/>
        </authorList>
    </citation>
    <scope>NUCLEOTIDE SEQUENCE [LARGE SCALE GENOMIC DNA]</scope>
    <source>
        <strain evidence="3">CFT073 / ATCC 700928 / UPEC</strain>
    </source>
</reference>
<dbReference type="PANTHER" id="PTHR48207">
    <property type="entry name" value="SUCCINATE--HYDROXYMETHYLGLUTARATE COA-TRANSFERASE"/>
    <property type="match status" value="1"/>
</dbReference>
<dbReference type="Pfam" id="PF02515">
    <property type="entry name" value="CoA_transf_3"/>
    <property type="match status" value="1"/>
</dbReference>
<dbReference type="KEGG" id="ecc:c2907"/>
<dbReference type="STRING" id="199310.c2907"/>
<keyword evidence="3" id="KW-1185">Reference proteome</keyword>
<dbReference type="GO" id="GO:0008410">
    <property type="term" value="F:CoA-transferase activity"/>
    <property type="evidence" value="ECO:0007669"/>
    <property type="project" value="TreeGrafter"/>
</dbReference>
<proteinExistence type="predicted"/>
<dbReference type="InterPro" id="IPR050483">
    <property type="entry name" value="CoA-transferase_III_domain"/>
</dbReference>
<protein>
    <submittedName>
        <fullName evidence="2">Uncharacterized protein</fullName>
    </submittedName>
</protein>
<keyword evidence="1" id="KW-0808">Transferase</keyword>
<dbReference type="SMR" id="A0A0H2VAQ4"/>
<dbReference type="InterPro" id="IPR023606">
    <property type="entry name" value="CoA-Trfase_III_dom_1_sf"/>
</dbReference>
<dbReference type="SUPFAM" id="SSF89796">
    <property type="entry name" value="CoA-transferase family III (CaiB/BaiF)"/>
    <property type="match status" value="1"/>
</dbReference>
<dbReference type="AlphaFoldDB" id="A0A0H2VAQ4"/>
<dbReference type="InterPro" id="IPR044855">
    <property type="entry name" value="CoA-Trfase_III_dom3_sf"/>
</dbReference>
<dbReference type="Proteomes" id="UP000001410">
    <property type="component" value="Chromosome"/>
</dbReference>
<dbReference type="InterPro" id="IPR003673">
    <property type="entry name" value="CoA-Trfase_fam_III"/>
</dbReference>
<evidence type="ECO:0000313" key="3">
    <source>
        <dbReference type="Proteomes" id="UP000001410"/>
    </source>
</evidence>
<dbReference type="PANTHER" id="PTHR48207:SF3">
    <property type="entry name" value="SUCCINATE--HYDROXYMETHYLGLUTARATE COA-TRANSFERASE"/>
    <property type="match status" value="1"/>
</dbReference>
<organism evidence="2 3">
    <name type="scientific">Escherichia coli O6:H1 (strain CFT073 / ATCC 700928 / UPEC)</name>
    <dbReference type="NCBI Taxonomy" id="199310"/>
    <lineage>
        <taxon>Bacteria</taxon>
        <taxon>Pseudomonadati</taxon>
        <taxon>Pseudomonadota</taxon>
        <taxon>Gammaproteobacteria</taxon>
        <taxon>Enterobacterales</taxon>
        <taxon>Enterobacteriaceae</taxon>
        <taxon>Escherichia</taxon>
    </lineage>
</organism>
<dbReference type="NCBIfam" id="NF008511">
    <property type="entry name" value="PRK11430.1"/>
    <property type="match status" value="1"/>
</dbReference>
<dbReference type="eggNOG" id="COG1804">
    <property type="taxonomic scope" value="Bacteria"/>
</dbReference>
<sequence length="394" mass="43436">MSFHLRLFSRHKQMTNNECKGPFEGLLVIDMTHVLNGPFGTQLLCNMGARVIKVEPPGHGDDTRTFGPYVDGQSLYYSFINHGKESVVLDLKNDHDKSIFINMLKQADVLAENFRPGTMEKLGFSWERLQEINPRLIYASSSGFGHTGPLKDAPAYDTIIQAMSGIMMETGYPDAPPVRVGTSLADLCGGVYLFSGIVSALYGREKSQRGAHVDIAMFDATLSFLEHGLMAYIATGKSPQRLGNRHPYMAPFDVFDTQDKPITICCGNDKLFSALCQALELTELVNDPRFSSNILRVHNQAILKEYIERTLKTQVAEVWLARIHEVGVPVAPLLSVAEAINLPQTQARNMLIEAGGIMMPGNPIKISGCADPHVMPGAATLDQHGEQIRQEFSS</sequence>
<dbReference type="HOGENOM" id="CLU_033975_0_0_6"/>
<evidence type="ECO:0000313" key="2">
    <source>
        <dbReference type="EMBL" id="AAN81357.1"/>
    </source>
</evidence>